<accession>A0A8S3EPH0</accession>
<organism evidence="2 3">
    <name type="scientific">Rotaria magnacalcarata</name>
    <dbReference type="NCBI Taxonomy" id="392030"/>
    <lineage>
        <taxon>Eukaryota</taxon>
        <taxon>Metazoa</taxon>
        <taxon>Spiralia</taxon>
        <taxon>Gnathifera</taxon>
        <taxon>Rotifera</taxon>
        <taxon>Eurotatoria</taxon>
        <taxon>Bdelloidea</taxon>
        <taxon>Philodinida</taxon>
        <taxon>Philodinidae</taxon>
        <taxon>Rotaria</taxon>
    </lineage>
</organism>
<gene>
    <name evidence="2" type="ORF">GIL414_LOCUS61069</name>
    <name evidence="1" type="ORF">SMN809_LOCUS59436</name>
</gene>
<reference evidence="2" key="1">
    <citation type="submission" date="2021-02" db="EMBL/GenBank/DDBJ databases">
        <authorList>
            <person name="Nowell W R."/>
        </authorList>
    </citation>
    <scope>NUCLEOTIDE SEQUENCE</scope>
</reference>
<dbReference type="EMBL" id="CAJOBI010226868">
    <property type="protein sequence ID" value="CAF5055205.1"/>
    <property type="molecule type" value="Genomic_DNA"/>
</dbReference>
<evidence type="ECO:0000313" key="2">
    <source>
        <dbReference type="EMBL" id="CAF5070341.1"/>
    </source>
</evidence>
<comment type="caution">
    <text evidence="2">The sequence shown here is derived from an EMBL/GenBank/DDBJ whole genome shotgun (WGS) entry which is preliminary data.</text>
</comment>
<proteinExistence type="predicted"/>
<dbReference type="AlphaFoldDB" id="A0A8S3EPH0"/>
<evidence type="ECO:0000313" key="3">
    <source>
        <dbReference type="Proteomes" id="UP000681720"/>
    </source>
</evidence>
<protein>
    <submittedName>
        <fullName evidence="2">Uncharacterized protein</fullName>
    </submittedName>
</protein>
<evidence type="ECO:0000313" key="1">
    <source>
        <dbReference type="EMBL" id="CAF5055205.1"/>
    </source>
</evidence>
<sequence length="53" mass="6392">MNLKRKMRPVMLQQQQQQQQMKLSQSILRNNSANMHELIENLNELCYKGFDEL</sequence>
<dbReference type="Proteomes" id="UP000681720">
    <property type="component" value="Unassembled WGS sequence"/>
</dbReference>
<dbReference type="EMBL" id="CAJOBJ010238444">
    <property type="protein sequence ID" value="CAF5070341.1"/>
    <property type="molecule type" value="Genomic_DNA"/>
</dbReference>
<feature type="non-terminal residue" evidence="2">
    <location>
        <position position="53"/>
    </location>
</feature>
<dbReference type="Proteomes" id="UP000676336">
    <property type="component" value="Unassembled WGS sequence"/>
</dbReference>
<name>A0A8S3EPH0_9BILA</name>